<keyword evidence="5" id="KW-1185">Reference proteome</keyword>
<evidence type="ECO:0000313" key="5">
    <source>
        <dbReference type="Proteomes" id="UP000054342"/>
    </source>
</evidence>
<dbReference type="PANTHER" id="PTHR24346:SF51">
    <property type="entry name" value="PAS DOMAIN-CONTAINING SERINE_THREONINE-PROTEIN KINASE"/>
    <property type="match status" value="1"/>
</dbReference>
<dbReference type="PROSITE" id="PS50011">
    <property type="entry name" value="PROTEIN_KINASE_DOM"/>
    <property type="match status" value="1"/>
</dbReference>
<dbReference type="GO" id="GO:0005634">
    <property type="term" value="C:nucleus"/>
    <property type="evidence" value="ECO:0007669"/>
    <property type="project" value="TreeGrafter"/>
</dbReference>
<evidence type="ECO:0000256" key="2">
    <source>
        <dbReference type="ARBA" id="ARBA00022840"/>
    </source>
</evidence>
<dbReference type="GO" id="GO:0004674">
    <property type="term" value="F:protein serine/threonine kinase activity"/>
    <property type="evidence" value="ECO:0007669"/>
    <property type="project" value="TreeGrafter"/>
</dbReference>
<dbReference type="EMBL" id="KN847318">
    <property type="protein sequence ID" value="KIW59278.1"/>
    <property type="molecule type" value="Genomic_DNA"/>
</dbReference>
<dbReference type="GO" id="GO:0005829">
    <property type="term" value="C:cytosol"/>
    <property type="evidence" value="ECO:0007669"/>
    <property type="project" value="TreeGrafter"/>
</dbReference>
<gene>
    <name evidence="4" type="ORF">PV05_03735</name>
</gene>
<dbReference type="RefSeq" id="XP_013319862.1">
    <property type="nucleotide sequence ID" value="XM_013464408.1"/>
</dbReference>
<dbReference type="Proteomes" id="UP000054342">
    <property type="component" value="Unassembled WGS sequence"/>
</dbReference>
<dbReference type="GO" id="GO:0035556">
    <property type="term" value="P:intracellular signal transduction"/>
    <property type="evidence" value="ECO:0007669"/>
    <property type="project" value="TreeGrafter"/>
</dbReference>
<keyword evidence="2" id="KW-0067">ATP-binding</keyword>
<dbReference type="STRING" id="348802.A0A0D2EU83"/>
<dbReference type="Gene3D" id="1.10.510.10">
    <property type="entry name" value="Transferase(Phosphotransferase) domain 1"/>
    <property type="match status" value="1"/>
</dbReference>
<proteinExistence type="predicted"/>
<dbReference type="GO" id="GO:0045719">
    <property type="term" value="P:negative regulation of glycogen biosynthetic process"/>
    <property type="evidence" value="ECO:0007669"/>
    <property type="project" value="TreeGrafter"/>
</dbReference>
<protein>
    <recommendedName>
        <fullName evidence="3">Protein kinase domain-containing protein</fullName>
    </recommendedName>
</protein>
<evidence type="ECO:0000313" key="4">
    <source>
        <dbReference type="EMBL" id="KIW59278.1"/>
    </source>
</evidence>
<feature type="domain" description="Protein kinase" evidence="3">
    <location>
        <begin position="38"/>
        <end position="351"/>
    </location>
</feature>
<dbReference type="SMART" id="SM00220">
    <property type="entry name" value="S_TKc"/>
    <property type="match status" value="1"/>
</dbReference>
<reference evidence="4 5" key="1">
    <citation type="submission" date="2015-01" db="EMBL/GenBank/DDBJ databases">
        <title>The Genome Sequence of Exophiala xenobiotica CBS118157.</title>
        <authorList>
            <consortium name="The Broad Institute Genomics Platform"/>
            <person name="Cuomo C."/>
            <person name="de Hoog S."/>
            <person name="Gorbushina A."/>
            <person name="Stielow B."/>
            <person name="Teixiera M."/>
            <person name="Abouelleil A."/>
            <person name="Chapman S.B."/>
            <person name="Priest M."/>
            <person name="Young S.K."/>
            <person name="Wortman J."/>
            <person name="Nusbaum C."/>
            <person name="Birren B."/>
        </authorList>
    </citation>
    <scope>NUCLEOTIDE SEQUENCE [LARGE SCALE GENOMIC DNA]</scope>
    <source>
        <strain evidence="4 5">CBS 118157</strain>
    </source>
</reference>
<dbReference type="GO" id="GO:0005524">
    <property type="term" value="F:ATP binding"/>
    <property type="evidence" value="ECO:0007669"/>
    <property type="project" value="UniProtKB-KW"/>
</dbReference>
<sequence length="377" mass="42503">MVIATKKPDIDLPRVIRGARSSSSFSASAENQGREIYERLGKAVGTGAKGTVGLWRCKLGGQLVAVKIFHNPLPFEAKSRYDKEVLAEYNIGKTLNHGNIVGVLELLQVQGRWLQVMEYVPFDLFATVASRTMSLEENSCIFRQIVAGIEYMHAKGVAHRDIKLDNFRLDQHGIVKIIDFGTAVHWKSHVLRCVDGREVIGSDPYIAPEVFSPSIVSYDAKALDVWSIAIIFCTMLRGRFPWAVARPENTAFGWFCQRLLEKAPMKQPSDESQINQTTFVRNDGEVASDSTDNNKVLKHASEVSNFSRVVVQQPEHWSYLPARCHNVIGGMLEISPSHRFKIQMVLQDSWVQEIPFCYERESGKPVVSGQHEHHLRE</sequence>
<dbReference type="GeneID" id="25325643"/>
<dbReference type="AlphaFoldDB" id="A0A0D2EU83"/>
<name>A0A0D2EU83_9EURO</name>
<keyword evidence="1" id="KW-0547">Nucleotide-binding</keyword>
<accession>A0A0D2EU83</accession>
<dbReference type="Gene3D" id="3.30.200.20">
    <property type="entry name" value="Phosphorylase Kinase, domain 1"/>
    <property type="match status" value="1"/>
</dbReference>
<dbReference type="Pfam" id="PF00069">
    <property type="entry name" value="Pkinase"/>
    <property type="match status" value="1"/>
</dbReference>
<evidence type="ECO:0000259" key="3">
    <source>
        <dbReference type="PROSITE" id="PS50011"/>
    </source>
</evidence>
<organism evidence="4 5">
    <name type="scientific">Exophiala xenobiotica</name>
    <dbReference type="NCBI Taxonomy" id="348802"/>
    <lineage>
        <taxon>Eukaryota</taxon>
        <taxon>Fungi</taxon>
        <taxon>Dikarya</taxon>
        <taxon>Ascomycota</taxon>
        <taxon>Pezizomycotina</taxon>
        <taxon>Eurotiomycetes</taxon>
        <taxon>Chaetothyriomycetidae</taxon>
        <taxon>Chaetothyriales</taxon>
        <taxon>Herpotrichiellaceae</taxon>
        <taxon>Exophiala</taxon>
    </lineage>
</organism>
<dbReference type="InterPro" id="IPR000719">
    <property type="entry name" value="Prot_kinase_dom"/>
</dbReference>
<dbReference type="HOGENOM" id="CLU_000288_82_1_1"/>
<dbReference type="SUPFAM" id="SSF56112">
    <property type="entry name" value="Protein kinase-like (PK-like)"/>
    <property type="match status" value="1"/>
</dbReference>
<dbReference type="InterPro" id="IPR011009">
    <property type="entry name" value="Kinase-like_dom_sf"/>
</dbReference>
<evidence type="ECO:0000256" key="1">
    <source>
        <dbReference type="ARBA" id="ARBA00022741"/>
    </source>
</evidence>
<dbReference type="PANTHER" id="PTHR24346">
    <property type="entry name" value="MAP/MICROTUBULE AFFINITY-REGULATING KINASE"/>
    <property type="match status" value="1"/>
</dbReference>
<dbReference type="OrthoDB" id="6513151at2759"/>